<sequence>MGPREGTAENMSWSCPAQNVERISVCTPGQRNCYPKTDLCLPTYLADRNKDQTAATSDQPLRLELRI</sequence>
<dbReference type="AlphaFoldDB" id="A0AAV2YJH2"/>
<reference evidence="1" key="1">
    <citation type="submission" date="2022-11" db="EMBL/GenBank/DDBJ databases">
        <authorList>
            <person name="Morgan W.R."/>
            <person name="Tartar A."/>
        </authorList>
    </citation>
    <scope>NUCLEOTIDE SEQUENCE</scope>
    <source>
        <strain evidence="1">ARSEF 373</strain>
    </source>
</reference>
<reference evidence="1" key="2">
    <citation type="journal article" date="2023" name="Microbiol Resour">
        <title>Decontamination and Annotation of the Draft Genome Sequence of the Oomycete Lagenidium giganteum ARSEF 373.</title>
        <authorList>
            <person name="Morgan W.R."/>
            <person name="Tartar A."/>
        </authorList>
    </citation>
    <scope>NUCLEOTIDE SEQUENCE</scope>
    <source>
        <strain evidence="1">ARSEF 373</strain>
    </source>
</reference>
<dbReference type="EMBL" id="DAKRPA010000216">
    <property type="protein sequence ID" value="DAZ95137.1"/>
    <property type="molecule type" value="Genomic_DNA"/>
</dbReference>
<proteinExistence type="predicted"/>
<protein>
    <submittedName>
        <fullName evidence="1">Uncharacterized protein</fullName>
    </submittedName>
</protein>
<dbReference type="Proteomes" id="UP001146120">
    <property type="component" value="Unassembled WGS sequence"/>
</dbReference>
<keyword evidence="2" id="KW-1185">Reference proteome</keyword>
<comment type="caution">
    <text evidence="1">The sequence shown here is derived from an EMBL/GenBank/DDBJ whole genome shotgun (WGS) entry which is preliminary data.</text>
</comment>
<accession>A0AAV2YJH2</accession>
<evidence type="ECO:0000313" key="2">
    <source>
        <dbReference type="Proteomes" id="UP001146120"/>
    </source>
</evidence>
<evidence type="ECO:0000313" key="1">
    <source>
        <dbReference type="EMBL" id="DAZ95137.1"/>
    </source>
</evidence>
<name>A0AAV2YJH2_9STRA</name>
<gene>
    <name evidence="1" type="ORF">N0F65_009846</name>
</gene>
<organism evidence="1 2">
    <name type="scientific">Lagenidium giganteum</name>
    <dbReference type="NCBI Taxonomy" id="4803"/>
    <lineage>
        <taxon>Eukaryota</taxon>
        <taxon>Sar</taxon>
        <taxon>Stramenopiles</taxon>
        <taxon>Oomycota</taxon>
        <taxon>Peronosporomycetes</taxon>
        <taxon>Pythiales</taxon>
        <taxon>Pythiaceae</taxon>
    </lineage>
</organism>